<reference evidence="1" key="1">
    <citation type="submission" date="2023-05" db="EMBL/GenBank/DDBJ databases">
        <authorList>
            <person name="Zhang X."/>
        </authorList>
    </citation>
    <scope>NUCLEOTIDE SEQUENCE</scope>
    <source>
        <strain evidence="1">BD1B2-1</strain>
    </source>
</reference>
<dbReference type="RefSeq" id="WP_314517051.1">
    <property type="nucleotide sequence ID" value="NZ_JASJOU010000015.1"/>
</dbReference>
<dbReference type="Proteomes" id="UP001232063">
    <property type="component" value="Unassembled WGS sequence"/>
</dbReference>
<gene>
    <name evidence="1" type="ORF">QNI22_31375</name>
</gene>
<keyword evidence="2" id="KW-1185">Reference proteome</keyword>
<name>A0AAE3R7J8_9BACT</name>
<dbReference type="AlphaFoldDB" id="A0AAE3R7J8"/>
<comment type="caution">
    <text evidence="1">The sequence shown here is derived from an EMBL/GenBank/DDBJ whole genome shotgun (WGS) entry which is preliminary data.</text>
</comment>
<evidence type="ECO:0000313" key="2">
    <source>
        <dbReference type="Proteomes" id="UP001232063"/>
    </source>
</evidence>
<accession>A0AAE3R7J8</accession>
<evidence type="ECO:0008006" key="3">
    <source>
        <dbReference type="Google" id="ProtNLM"/>
    </source>
</evidence>
<sequence>MIKILLLSPLIRHRKWGLLFLALLTTILVQAQDWQPKVVPPSPNAASLGVFGNVPVSLYTGLPNVTIPIYTIQYRDITLPISLSYHAQGVKVDQEASLVGLNWALMAGGTITRTIRGYDDILQENTRVGYPSLTEAFMTQQGWDFPQEDDPGTEYHNQNVADYEPDIFYYNIGGQSGKFILDKVSSTPAGQKIIMKGIPLDAQKISITYYSNSTPTVPTNLPGYWEIITADGMKYHFETKEFTFTRRSIGEWPTLAAADNKCIENISNGEEPGSNGSTFALQDYNNDYVNSAINCKQVGAWQLDQITSPSGTTVDFVYDMTTNYASLSPLMRNEKSSGAWYSVSGAGTSVSTSQLITKERLLKEIHFGDGKVEFITENRTDIGYLGTFTTPSGYTFTPAVPQRLKQIKITATNRTLNAANAVFNKMFELKYGYFNQGKTQEYQRLKLTEVIENTEKRHQFFYDERKSLPSKNSFDKDHWGYYNGEWNNAIVTGTQIPLMRYQPSGSTAVTILNSSDEGQDVFCIRTPDYGSTGSDGKKDYPYMKAGILTKIIYPTGGFTSFEFEPNTYELRPELVNESDDSYEMRIITAGNVDKFDASGNLLPTTMSDIFEVSQTTNVKFSVTNGSFVFLKAYARPSDMIAIYPVNSDGTLGPTPVYTSSGTGCLGQVQNPGQSNPYDCSSETFTSPGYDFTMYPGRYRIVFKNIFVRTPLYENPKTGIEVLNISFKILFPNFSTATARIGGGLRIRQTIDSDGINLSKDIVRTYNYNYTDGIEKSSGKLMSNVIKYLFPVDYFDENNLSYKGYLIRSSSTYPLSSTAQGSSVGYSKVSVSTGQNDDAGREVYYYYNEPDLIRYPTAKNKCIYIPDFPVNEDKNMNGFLQEKNIYEKKDNQLRLIQKEESSFNTVVLQSVKSYRFWGTWKSYTMTFRWQNNTTQTQTAVSYDAQGTAHPVVSVSRSFSDNPSHYLPTRSETTGSDGKILVSITTYPEDYPAGTPFIDAMKTRFLHALPIETVSYQVNADNTTSILSGQITTYQTTCSICKDQTFLLETASPVALANFKFSNRAVGQLPFGNTTATGFAIDNRYQSRISYSYDSFANIRQLSKPSDIPLIYLWGYGHQYPVAEIKNATYQQVLDAIGGQSVVDAIAQSPTIDDYLDDLAKLRTIPKAMVSTYTYLPLIGVKTVSGVDGKTLTYEYDSLQRLRVIRDQKGYIVKQYRYHYQGQPALE</sequence>
<protein>
    <recommendedName>
        <fullName evidence="3">YD repeat-containing protein</fullName>
    </recommendedName>
</protein>
<dbReference type="EMBL" id="JASJOU010000015">
    <property type="protein sequence ID" value="MDJ1505199.1"/>
    <property type="molecule type" value="Genomic_DNA"/>
</dbReference>
<evidence type="ECO:0000313" key="1">
    <source>
        <dbReference type="EMBL" id="MDJ1505199.1"/>
    </source>
</evidence>
<proteinExistence type="predicted"/>
<organism evidence="1 2">
    <name type="scientific">Xanthocytophaga agilis</name>
    <dbReference type="NCBI Taxonomy" id="3048010"/>
    <lineage>
        <taxon>Bacteria</taxon>
        <taxon>Pseudomonadati</taxon>
        <taxon>Bacteroidota</taxon>
        <taxon>Cytophagia</taxon>
        <taxon>Cytophagales</taxon>
        <taxon>Rhodocytophagaceae</taxon>
        <taxon>Xanthocytophaga</taxon>
    </lineage>
</organism>